<name>A0ABV3QU40_9HYPH</name>
<sequence>MFFRSHRGRRDPHFLPIRDYEDPIRLDDTRLDAWATALGDPRTPRYRPRSRSHPGRLPDVDFARAVQRPGMFARLAGLVAERLRGDAGQAEAAVPASESTPLGESGRKPYVWVLDQEADLARPREPDGSQDTSRAA</sequence>
<comment type="caution">
    <text evidence="2">The sequence shown here is derived from an EMBL/GenBank/DDBJ whole genome shotgun (WGS) entry which is preliminary data.</text>
</comment>
<dbReference type="Proteomes" id="UP001556196">
    <property type="component" value="Unassembled WGS sequence"/>
</dbReference>
<reference evidence="2 3" key="1">
    <citation type="submission" date="2024-06" db="EMBL/GenBank/DDBJ databases">
        <authorList>
            <person name="Tuo L."/>
        </authorList>
    </citation>
    <scope>NUCLEOTIDE SEQUENCE [LARGE SCALE GENOMIC DNA]</scope>
    <source>
        <strain evidence="2 3">ZMM04-5</strain>
    </source>
</reference>
<feature type="compositionally biased region" description="Basic residues" evidence="1">
    <location>
        <begin position="44"/>
        <end position="54"/>
    </location>
</feature>
<dbReference type="EMBL" id="JBFOCI010000001">
    <property type="protein sequence ID" value="MEW9804599.1"/>
    <property type="molecule type" value="Genomic_DNA"/>
</dbReference>
<proteinExistence type="predicted"/>
<evidence type="ECO:0000256" key="1">
    <source>
        <dbReference type="SAM" id="MobiDB-lite"/>
    </source>
</evidence>
<evidence type="ECO:0000313" key="3">
    <source>
        <dbReference type="Proteomes" id="UP001556196"/>
    </source>
</evidence>
<keyword evidence="3" id="KW-1185">Reference proteome</keyword>
<accession>A0ABV3QU40</accession>
<protein>
    <submittedName>
        <fullName evidence="2">Uncharacterized protein</fullName>
    </submittedName>
</protein>
<feature type="region of interest" description="Disordered" evidence="1">
    <location>
        <begin position="39"/>
        <end position="58"/>
    </location>
</feature>
<dbReference type="RefSeq" id="WP_367721646.1">
    <property type="nucleotide sequence ID" value="NZ_JBFOCI010000001.1"/>
</dbReference>
<feature type="region of interest" description="Disordered" evidence="1">
    <location>
        <begin position="86"/>
        <end position="136"/>
    </location>
</feature>
<organism evidence="2 3">
    <name type="scientific">Mesorhizobium marinum</name>
    <dbReference type="NCBI Taxonomy" id="3228790"/>
    <lineage>
        <taxon>Bacteria</taxon>
        <taxon>Pseudomonadati</taxon>
        <taxon>Pseudomonadota</taxon>
        <taxon>Alphaproteobacteria</taxon>
        <taxon>Hyphomicrobiales</taxon>
        <taxon>Phyllobacteriaceae</taxon>
        <taxon>Mesorhizobium</taxon>
    </lineage>
</organism>
<gene>
    <name evidence="2" type="ORF">ABUE31_01195</name>
</gene>
<evidence type="ECO:0000313" key="2">
    <source>
        <dbReference type="EMBL" id="MEW9804599.1"/>
    </source>
</evidence>